<evidence type="ECO:0000313" key="1">
    <source>
        <dbReference type="EMBL" id="MBX24015.1"/>
    </source>
</evidence>
<reference evidence="1" key="1">
    <citation type="submission" date="2018-02" db="EMBL/GenBank/DDBJ databases">
        <title>Rhizophora mucronata_Transcriptome.</title>
        <authorList>
            <person name="Meera S.P."/>
            <person name="Sreeshan A."/>
            <person name="Augustine A."/>
        </authorList>
    </citation>
    <scope>NUCLEOTIDE SEQUENCE</scope>
    <source>
        <tissue evidence="1">Leaf</tissue>
    </source>
</reference>
<sequence>MFELKLLPE</sequence>
<dbReference type="EMBL" id="GGEC01043531">
    <property type="protein sequence ID" value="MBX24015.1"/>
    <property type="molecule type" value="Transcribed_RNA"/>
</dbReference>
<name>A0A2P2M1B9_RHIMU</name>
<protein>
    <submittedName>
        <fullName evidence="1">Uncharacterized protein</fullName>
    </submittedName>
</protein>
<accession>A0A2P2M1B9</accession>
<proteinExistence type="predicted"/>
<organism evidence="1">
    <name type="scientific">Rhizophora mucronata</name>
    <name type="common">Asiatic mangrove</name>
    <dbReference type="NCBI Taxonomy" id="61149"/>
    <lineage>
        <taxon>Eukaryota</taxon>
        <taxon>Viridiplantae</taxon>
        <taxon>Streptophyta</taxon>
        <taxon>Embryophyta</taxon>
        <taxon>Tracheophyta</taxon>
        <taxon>Spermatophyta</taxon>
        <taxon>Magnoliopsida</taxon>
        <taxon>eudicotyledons</taxon>
        <taxon>Gunneridae</taxon>
        <taxon>Pentapetalae</taxon>
        <taxon>rosids</taxon>
        <taxon>fabids</taxon>
        <taxon>Malpighiales</taxon>
        <taxon>Rhizophoraceae</taxon>
        <taxon>Rhizophora</taxon>
    </lineage>
</organism>